<sequence>MSSQPIPIPQLAPATALVQLLSEFPELPRARAWHVEDNELVGYLHANTVEEYAALDAYEAVLGGAVSRMDFESLDGPHRSVMLVSSWRDVRVCVRLLVPAAVDDKAQAAAAGEQVVA</sequence>
<gene>
    <name evidence="1" type="ORF">GCM10010405_46660</name>
</gene>
<dbReference type="EMBL" id="BAAASZ010000031">
    <property type="protein sequence ID" value="GAA2457258.1"/>
    <property type="molecule type" value="Genomic_DNA"/>
</dbReference>
<evidence type="ECO:0008006" key="3">
    <source>
        <dbReference type="Google" id="ProtNLM"/>
    </source>
</evidence>
<dbReference type="Proteomes" id="UP001501638">
    <property type="component" value="Unassembled WGS sequence"/>
</dbReference>
<keyword evidence="2" id="KW-1185">Reference proteome</keyword>
<evidence type="ECO:0000313" key="1">
    <source>
        <dbReference type="EMBL" id="GAA2457258.1"/>
    </source>
</evidence>
<comment type="caution">
    <text evidence="1">The sequence shown here is derived from an EMBL/GenBank/DDBJ whole genome shotgun (WGS) entry which is preliminary data.</text>
</comment>
<name>A0ABP5XQP0_9ACTN</name>
<accession>A0ABP5XQP0</accession>
<protein>
    <recommendedName>
        <fullName evidence="3">GNAT family N-acetyltransferase</fullName>
    </recommendedName>
</protein>
<organism evidence="1 2">
    <name type="scientific">Streptomyces macrosporus</name>
    <dbReference type="NCBI Taxonomy" id="44032"/>
    <lineage>
        <taxon>Bacteria</taxon>
        <taxon>Bacillati</taxon>
        <taxon>Actinomycetota</taxon>
        <taxon>Actinomycetes</taxon>
        <taxon>Kitasatosporales</taxon>
        <taxon>Streptomycetaceae</taxon>
        <taxon>Streptomyces</taxon>
    </lineage>
</organism>
<proteinExistence type="predicted"/>
<reference evidence="2" key="1">
    <citation type="journal article" date="2019" name="Int. J. Syst. Evol. Microbiol.">
        <title>The Global Catalogue of Microorganisms (GCM) 10K type strain sequencing project: providing services to taxonomists for standard genome sequencing and annotation.</title>
        <authorList>
            <consortium name="The Broad Institute Genomics Platform"/>
            <consortium name="The Broad Institute Genome Sequencing Center for Infectious Disease"/>
            <person name="Wu L."/>
            <person name="Ma J."/>
        </authorList>
    </citation>
    <scope>NUCLEOTIDE SEQUENCE [LARGE SCALE GENOMIC DNA]</scope>
    <source>
        <strain evidence="2">JCM 6305</strain>
    </source>
</reference>
<evidence type="ECO:0000313" key="2">
    <source>
        <dbReference type="Proteomes" id="UP001501638"/>
    </source>
</evidence>
<dbReference type="RefSeq" id="WP_344326750.1">
    <property type="nucleotide sequence ID" value="NZ_BAAASZ010000031.1"/>
</dbReference>